<keyword evidence="4 8" id="KW-0812">Transmembrane</keyword>
<evidence type="ECO:0000256" key="7">
    <source>
        <dbReference type="ARBA" id="ARBA00023136"/>
    </source>
</evidence>
<gene>
    <name evidence="9" type="ORF">F3Y22_tig00109926pilonHSYRG00198</name>
</gene>
<dbReference type="Proteomes" id="UP000436088">
    <property type="component" value="Unassembled WGS sequence"/>
</dbReference>
<sequence>MGSRLVWAMSNYTVFVCVSVTAIISLVSVREYSQGIEHVLGGSGAIKIAALIIFALLGFPLAITYSVPFSVTAELTADSGGGQGSIGNWSSEPCNCSSTGMEFDKSSFWLKSKTATTTLYKMLRNVEMLPFSFRRWLSSLGRMMPSLSITQGNILYLFKKCRDVSLTSRNQPKDGVSNLTKCRNVDMPLILRMNQCFQKYLFRSHKSCSYSSTGAKMPPILNKFRVKPVYDIPLNNRGLVIPLKPSKPPLDITYRFANSPSLKVFTLTHILWV</sequence>
<evidence type="ECO:0000256" key="2">
    <source>
        <dbReference type="ARBA" id="ARBA00022448"/>
    </source>
</evidence>
<evidence type="ECO:0000313" key="10">
    <source>
        <dbReference type="Proteomes" id="UP000436088"/>
    </source>
</evidence>
<keyword evidence="6 8" id="KW-1133">Transmembrane helix</keyword>
<feature type="transmembrane region" description="Helical" evidence="8">
    <location>
        <begin position="48"/>
        <end position="67"/>
    </location>
</feature>
<reference evidence="9" key="1">
    <citation type="submission" date="2019-09" db="EMBL/GenBank/DDBJ databases">
        <title>Draft genome information of white flower Hibiscus syriacus.</title>
        <authorList>
            <person name="Kim Y.-M."/>
        </authorList>
    </citation>
    <scope>NUCLEOTIDE SEQUENCE [LARGE SCALE GENOMIC DNA]</scope>
    <source>
        <strain evidence="9">YM2019G1</strain>
    </source>
</reference>
<keyword evidence="7 8" id="KW-0472">Membrane</keyword>
<name>A0A6A3BS88_HIBSY</name>
<dbReference type="GO" id="GO:0008506">
    <property type="term" value="F:sucrose:proton symporter activity"/>
    <property type="evidence" value="ECO:0007669"/>
    <property type="project" value="TreeGrafter"/>
</dbReference>
<keyword evidence="10" id="KW-1185">Reference proteome</keyword>
<dbReference type="EMBL" id="VEPZ02000781">
    <property type="protein sequence ID" value="KAE8719780.1"/>
    <property type="molecule type" value="Genomic_DNA"/>
</dbReference>
<evidence type="ECO:0000313" key="9">
    <source>
        <dbReference type="EMBL" id="KAE8719780.1"/>
    </source>
</evidence>
<dbReference type="PANTHER" id="PTHR19432:SF35">
    <property type="entry name" value="SOLUTE CARRIER FAMILY 45 MEMBER 3 ISOFORM X1"/>
    <property type="match status" value="1"/>
</dbReference>
<evidence type="ECO:0000256" key="6">
    <source>
        <dbReference type="ARBA" id="ARBA00022989"/>
    </source>
</evidence>
<dbReference type="PANTHER" id="PTHR19432">
    <property type="entry name" value="SUGAR TRANSPORTER"/>
    <property type="match status" value="1"/>
</dbReference>
<comment type="caution">
    <text evidence="9">The sequence shown here is derived from an EMBL/GenBank/DDBJ whole genome shotgun (WGS) entry which is preliminary data.</text>
</comment>
<feature type="transmembrane region" description="Helical" evidence="8">
    <location>
        <begin position="6"/>
        <end position="27"/>
    </location>
</feature>
<protein>
    <submittedName>
        <fullName evidence="9">Uncharacterized protein</fullName>
    </submittedName>
</protein>
<evidence type="ECO:0000256" key="4">
    <source>
        <dbReference type="ARBA" id="ARBA00022692"/>
    </source>
</evidence>
<organism evidence="9 10">
    <name type="scientific">Hibiscus syriacus</name>
    <name type="common">Rose of Sharon</name>
    <dbReference type="NCBI Taxonomy" id="106335"/>
    <lineage>
        <taxon>Eukaryota</taxon>
        <taxon>Viridiplantae</taxon>
        <taxon>Streptophyta</taxon>
        <taxon>Embryophyta</taxon>
        <taxon>Tracheophyta</taxon>
        <taxon>Spermatophyta</taxon>
        <taxon>Magnoliopsida</taxon>
        <taxon>eudicotyledons</taxon>
        <taxon>Gunneridae</taxon>
        <taxon>Pentapetalae</taxon>
        <taxon>rosids</taxon>
        <taxon>malvids</taxon>
        <taxon>Malvales</taxon>
        <taxon>Malvaceae</taxon>
        <taxon>Malvoideae</taxon>
        <taxon>Hibiscus</taxon>
    </lineage>
</organism>
<keyword evidence="5" id="KW-0769">Symport</keyword>
<comment type="subcellular location">
    <subcellularLocation>
        <location evidence="1">Membrane</location>
        <topology evidence="1">Multi-pass membrane protein</topology>
    </subcellularLocation>
</comment>
<evidence type="ECO:0000256" key="1">
    <source>
        <dbReference type="ARBA" id="ARBA00004141"/>
    </source>
</evidence>
<dbReference type="GO" id="GO:0016020">
    <property type="term" value="C:membrane"/>
    <property type="evidence" value="ECO:0007669"/>
    <property type="project" value="UniProtKB-SubCell"/>
</dbReference>
<evidence type="ECO:0000256" key="3">
    <source>
        <dbReference type="ARBA" id="ARBA00022597"/>
    </source>
</evidence>
<proteinExistence type="predicted"/>
<keyword evidence="3" id="KW-0762">Sugar transport</keyword>
<dbReference type="AlphaFoldDB" id="A0A6A3BS88"/>
<keyword evidence="2" id="KW-0813">Transport</keyword>
<evidence type="ECO:0000256" key="8">
    <source>
        <dbReference type="SAM" id="Phobius"/>
    </source>
</evidence>
<accession>A0A6A3BS88</accession>
<evidence type="ECO:0000256" key="5">
    <source>
        <dbReference type="ARBA" id="ARBA00022847"/>
    </source>
</evidence>